<dbReference type="AlphaFoldDB" id="A0A0A8L0U9"/>
<keyword evidence="6 16" id="KW-0812">Transmembrane</keyword>
<feature type="domain" description="MRH" evidence="18">
    <location>
        <begin position="19"/>
        <end position="167"/>
    </location>
</feature>
<evidence type="ECO:0000313" key="20">
    <source>
        <dbReference type="Proteomes" id="UP000031516"/>
    </source>
</evidence>
<dbReference type="InterPro" id="IPR044865">
    <property type="entry name" value="MRH_dom"/>
</dbReference>
<evidence type="ECO:0000256" key="4">
    <source>
        <dbReference type="ARBA" id="ARBA00005363"/>
    </source>
</evidence>
<dbReference type="EMBL" id="CCBQ010000004">
    <property type="protein sequence ID" value="CDO91814.1"/>
    <property type="molecule type" value="Genomic_DNA"/>
</dbReference>
<feature type="region of interest" description="Disordered" evidence="15">
    <location>
        <begin position="168"/>
        <end position="197"/>
    </location>
</feature>
<evidence type="ECO:0000256" key="2">
    <source>
        <dbReference type="ARBA" id="ARBA00004358"/>
    </source>
</evidence>
<keyword evidence="7 17" id="KW-0732">Signal</keyword>
<feature type="signal peptide" evidence="17">
    <location>
        <begin position="1"/>
        <end position="18"/>
    </location>
</feature>
<gene>
    <name evidence="19" type="ORF">KLDO_g147</name>
</gene>
<evidence type="ECO:0000256" key="17">
    <source>
        <dbReference type="SAM" id="SignalP"/>
    </source>
</evidence>
<dbReference type="GO" id="GO:0031966">
    <property type="term" value="C:mitochondrial membrane"/>
    <property type="evidence" value="ECO:0007669"/>
    <property type="project" value="UniProtKB-SubCell"/>
</dbReference>
<dbReference type="GO" id="GO:0006914">
    <property type="term" value="P:autophagy"/>
    <property type="evidence" value="ECO:0007669"/>
    <property type="project" value="UniProtKB-KW"/>
</dbReference>
<protein>
    <recommendedName>
        <fullName evidence="5">Autophagy-related protein 27</fullName>
    </recommendedName>
</protein>
<proteinExistence type="inferred from homology"/>
<feature type="transmembrane region" description="Helical" evidence="16">
    <location>
        <begin position="206"/>
        <end position="224"/>
    </location>
</feature>
<dbReference type="InterPro" id="IPR018939">
    <property type="entry name" value="Autophagy-rel_prot_27"/>
</dbReference>
<evidence type="ECO:0000256" key="8">
    <source>
        <dbReference type="ARBA" id="ARBA00022989"/>
    </source>
</evidence>
<evidence type="ECO:0000256" key="11">
    <source>
        <dbReference type="ARBA" id="ARBA00023128"/>
    </source>
</evidence>
<comment type="subcellular location">
    <subcellularLocation>
        <location evidence="2">Cytoplasmic vesicle membrane</location>
        <topology evidence="2">Single-pass type I membrane protein</topology>
    </subcellularLocation>
    <subcellularLocation>
        <location evidence="3">Golgi apparatus membrane</location>
        <topology evidence="3">Single-pass type I membrane protein</topology>
    </subcellularLocation>
    <subcellularLocation>
        <location evidence="1">Mitochondrion membrane</location>
        <topology evidence="1">Single-pass membrane protein</topology>
    </subcellularLocation>
</comment>
<feature type="chain" id="PRO_5002055885" description="Autophagy-related protein 27" evidence="17">
    <location>
        <begin position="19"/>
        <end position="279"/>
    </location>
</feature>
<evidence type="ECO:0000256" key="7">
    <source>
        <dbReference type="ARBA" id="ARBA00022729"/>
    </source>
</evidence>
<keyword evidence="14" id="KW-0968">Cytoplasmic vesicle</keyword>
<dbReference type="GO" id="GO:0030659">
    <property type="term" value="C:cytoplasmic vesicle membrane"/>
    <property type="evidence" value="ECO:0007669"/>
    <property type="project" value="UniProtKB-SubCell"/>
</dbReference>
<evidence type="ECO:0000256" key="12">
    <source>
        <dbReference type="ARBA" id="ARBA00023136"/>
    </source>
</evidence>
<reference evidence="19 20" key="1">
    <citation type="submission" date="2014-03" db="EMBL/GenBank/DDBJ databases">
        <title>The genome of Kluyveromyces dobzhanskii.</title>
        <authorList>
            <person name="Nystedt B."/>
            <person name="Astrom S."/>
        </authorList>
    </citation>
    <scope>NUCLEOTIDE SEQUENCE [LARGE SCALE GENOMIC DNA]</scope>
    <source>
        <strain evidence="19 20">CBS 2104</strain>
    </source>
</reference>
<evidence type="ECO:0000313" key="19">
    <source>
        <dbReference type="EMBL" id="CDO91814.1"/>
    </source>
</evidence>
<evidence type="ECO:0000256" key="13">
    <source>
        <dbReference type="ARBA" id="ARBA00023157"/>
    </source>
</evidence>
<keyword evidence="12 16" id="KW-0472">Membrane</keyword>
<evidence type="ECO:0000256" key="3">
    <source>
        <dbReference type="ARBA" id="ARBA00004614"/>
    </source>
</evidence>
<keyword evidence="20" id="KW-1185">Reference proteome</keyword>
<keyword evidence="13" id="KW-1015">Disulfide bond</keyword>
<organism evidence="19 20">
    <name type="scientific">Kluyveromyces dobzhanskii CBS 2104</name>
    <dbReference type="NCBI Taxonomy" id="1427455"/>
    <lineage>
        <taxon>Eukaryota</taxon>
        <taxon>Fungi</taxon>
        <taxon>Dikarya</taxon>
        <taxon>Ascomycota</taxon>
        <taxon>Saccharomycotina</taxon>
        <taxon>Saccharomycetes</taxon>
        <taxon>Saccharomycetales</taxon>
        <taxon>Saccharomycetaceae</taxon>
        <taxon>Kluyveromyces</taxon>
    </lineage>
</organism>
<evidence type="ECO:0000256" key="10">
    <source>
        <dbReference type="ARBA" id="ARBA00023034"/>
    </source>
</evidence>
<dbReference type="PROSITE" id="PS51914">
    <property type="entry name" value="MRH"/>
    <property type="match status" value="1"/>
</dbReference>
<evidence type="ECO:0000256" key="1">
    <source>
        <dbReference type="ARBA" id="ARBA00004304"/>
    </source>
</evidence>
<keyword evidence="11" id="KW-0496">Mitochondrion</keyword>
<evidence type="ECO:0000256" key="16">
    <source>
        <dbReference type="SAM" id="Phobius"/>
    </source>
</evidence>
<accession>A0A0A8L0U9</accession>
<keyword evidence="8 16" id="KW-1133">Transmembrane helix</keyword>
<dbReference type="OrthoDB" id="29460at2759"/>
<evidence type="ECO:0000256" key="14">
    <source>
        <dbReference type="ARBA" id="ARBA00023329"/>
    </source>
</evidence>
<dbReference type="GO" id="GO:0000139">
    <property type="term" value="C:Golgi membrane"/>
    <property type="evidence" value="ECO:0007669"/>
    <property type="project" value="UniProtKB-SubCell"/>
</dbReference>
<dbReference type="Proteomes" id="UP000031516">
    <property type="component" value="Unassembled WGS sequence"/>
</dbReference>
<keyword evidence="9" id="KW-0072">Autophagy</keyword>
<evidence type="ECO:0000256" key="6">
    <source>
        <dbReference type="ARBA" id="ARBA00022692"/>
    </source>
</evidence>
<evidence type="ECO:0000256" key="5">
    <source>
        <dbReference type="ARBA" id="ARBA00013776"/>
    </source>
</evidence>
<evidence type="ECO:0000259" key="18">
    <source>
        <dbReference type="PROSITE" id="PS51914"/>
    </source>
</evidence>
<dbReference type="Pfam" id="PF09451">
    <property type="entry name" value="ATG27"/>
    <property type="match status" value="1"/>
</dbReference>
<evidence type="ECO:0000256" key="15">
    <source>
        <dbReference type="SAM" id="MobiDB-lite"/>
    </source>
</evidence>
<evidence type="ECO:0000256" key="9">
    <source>
        <dbReference type="ARBA" id="ARBA00023006"/>
    </source>
</evidence>
<sequence>MRGILVAALASLLPICSALECSKLDVLAKYKIDEYEITGMSTQNTPPSETIEAWWFSICDEQDSKPAFPDQCNAKDVFCGVTSVALPAKPTMVTRVMDFTDSVAVEARELNGALNVRLIGAAWGPHTLNADITLLCEENGSGRLKESKWTDESNVNLLFSGPFGCLKENNGDKGGDNKDGGDSDKEPHDGDKDTPKPKGGAGLGSWLVWLFMYAIIFALVYLVVTSYMNTRNGSFNDFREEFVDRSTTFATNLPQFAKEVAGKIVNTGSSSQRGGYSAV</sequence>
<comment type="caution">
    <text evidence="19">The sequence shown here is derived from an EMBL/GenBank/DDBJ whole genome shotgun (WGS) entry which is preliminary data.</text>
</comment>
<keyword evidence="10" id="KW-0333">Golgi apparatus</keyword>
<name>A0A0A8L0U9_9SACH</name>
<comment type="similarity">
    <text evidence="4">Belongs to the ATG27 family.</text>
</comment>
<feature type="compositionally biased region" description="Basic and acidic residues" evidence="15">
    <location>
        <begin position="169"/>
        <end position="196"/>
    </location>
</feature>